<accession>A0A2H9TG54</accession>
<evidence type="ECO:0008006" key="10">
    <source>
        <dbReference type="Google" id="ProtNLM"/>
    </source>
</evidence>
<evidence type="ECO:0000313" key="9">
    <source>
        <dbReference type="Proteomes" id="UP000240830"/>
    </source>
</evidence>
<dbReference type="PROSITE" id="PS50102">
    <property type="entry name" value="RRM"/>
    <property type="match status" value="1"/>
</dbReference>
<dbReference type="GO" id="GO:0003729">
    <property type="term" value="F:mRNA binding"/>
    <property type="evidence" value="ECO:0007669"/>
    <property type="project" value="TreeGrafter"/>
</dbReference>
<evidence type="ECO:0000256" key="1">
    <source>
        <dbReference type="ARBA" id="ARBA00022884"/>
    </source>
</evidence>
<dbReference type="GO" id="GO:1990861">
    <property type="term" value="C:Ubp3-Bre5 deubiquitination complex"/>
    <property type="evidence" value="ECO:0007669"/>
    <property type="project" value="TreeGrafter"/>
</dbReference>
<keyword evidence="9" id="KW-1185">Reference proteome</keyword>
<feature type="domain" description="T-SNARE coiled-coil homology" evidence="7">
    <location>
        <begin position="22"/>
        <end position="62"/>
    </location>
</feature>
<dbReference type="GO" id="GO:0016579">
    <property type="term" value="P:protein deubiquitination"/>
    <property type="evidence" value="ECO:0007669"/>
    <property type="project" value="TreeGrafter"/>
</dbReference>
<dbReference type="InterPro" id="IPR010989">
    <property type="entry name" value="SNARE"/>
</dbReference>
<keyword evidence="4" id="KW-1133">Transmembrane helix</keyword>
<dbReference type="CDD" id="cd00780">
    <property type="entry name" value="NTF2"/>
    <property type="match status" value="1"/>
</dbReference>
<dbReference type="PANTHER" id="PTHR10693">
    <property type="entry name" value="RAS GTPASE-ACTIVATING PROTEIN-BINDING PROTEIN"/>
    <property type="match status" value="1"/>
</dbReference>
<dbReference type="OrthoDB" id="339151at2759"/>
<keyword evidence="4" id="KW-0812">Transmembrane</keyword>
<feature type="compositionally biased region" description="Basic and acidic residues" evidence="3">
    <location>
        <begin position="553"/>
        <end position="564"/>
    </location>
</feature>
<dbReference type="Gene3D" id="3.30.70.330">
    <property type="match status" value="1"/>
</dbReference>
<dbReference type="STRING" id="1246581.A0A2H9TG54"/>
<dbReference type="SMART" id="SM00397">
    <property type="entry name" value="t_SNARE"/>
    <property type="match status" value="1"/>
</dbReference>
<dbReference type="InterPro" id="IPR018222">
    <property type="entry name" value="Nuclear_transport_factor_2_euk"/>
</dbReference>
<feature type="compositionally biased region" description="Polar residues" evidence="3">
    <location>
        <begin position="578"/>
        <end position="589"/>
    </location>
</feature>
<keyword evidence="1 2" id="KW-0694">RNA-binding</keyword>
<feature type="compositionally biased region" description="Basic and acidic residues" evidence="3">
    <location>
        <begin position="334"/>
        <end position="370"/>
    </location>
</feature>
<dbReference type="PROSITE" id="PS50192">
    <property type="entry name" value="T_SNARE"/>
    <property type="match status" value="1"/>
</dbReference>
<evidence type="ECO:0000259" key="5">
    <source>
        <dbReference type="PROSITE" id="PS50102"/>
    </source>
</evidence>
<feature type="compositionally biased region" description="Low complexity" evidence="3">
    <location>
        <begin position="372"/>
        <end position="390"/>
    </location>
</feature>
<dbReference type="GO" id="GO:0016020">
    <property type="term" value="C:membrane"/>
    <property type="evidence" value="ECO:0007669"/>
    <property type="project" value="InterPro"/>
</dbReference>
<dbReference type="PROSITE" id="PS50177">
    <property type="entry name" value="NTF2_DOMAIN"/>
    <property type="match status" value="1"/>
</dbReference>
<dbReference type="GO" id="GO:0034517">
    <property type="term" value="P:ribophagy"/>
    <property type="evidence" value="ECO:0007669"/>
    <property type="project" value="TreeGrafter"/>
</dbReference>
<dbReference type="GO" id="GO:0005829">
    <property type="term" value="C:cytosol"/>
    <property type="evidence" value="ECO:0007669"/>
    <property type="project" value="TreeGrafter"/>
</dbReference>
<feature type="region of interest" description="Disordered" evidence="3">
    <location>
        <begin position="552"/>
        <end position="589"/>
    </location>
</feature>
<dbReference type="Pfam" id="PF02136">
    <property type="entry name" value="NTF2"/>
    <property type="match status" value="1"/>
</dbReference>
<evidence type="ECO:0000313" key="8">
    <source>
        <dbReference type="EMBL" id="PJF16706.1"/>
    </source>
</evidence>
<keyword evidence="4" id="KW-0472">Membrane</keyword>
<dbReference type="CDD" id="cd15840">
    <property type="entry name" value="SNARE_Qa"/>
    <property type="match status" value="1"/>
</dbReference>
<feature type="transmembrane region" description="Helical" evidence="4">
    <location>
        <begin position="88"/>
        <end position="116"/>
    </location>
</feature>
<dbReference type="InterPro" id="IPR000504">
    <property type="entry name" value="RRM_dom"/>
</dbReference>
<dbReference type="AlphaFoldDB" id="A0A2H9TG54"/>
<feature type="domain" description="NTF2" evidence="6">
    <location>
        <begin position="169"/>
        <end position="286"/>
    </location>
</feature>
<evidence type="ECO:0000256" key="4">
    <source>
        <dbReference type="SAM" id="Phobius"/>
    </source>
</evidence>
<feature type="domain" description="RRM" evidence="5">
    <location>
        <begin position="487"/>
        <end position="557"/>
    </location>
</feature>
<feature type="region of interest" description="Disordered" evidence="3">
    <location>
        <begin position="322"/>
        <end position="484"/>
    </location>
</feature>
<dbReference type="PANTHER" id="PTHR10693:SF20">
    <property type="entry name" value="AT27578P"/>
    <property type="match status" value="1"/>
</dbReference>
<proteinExistence type="predicted"/>
<evidence type="ECO:0000259" key="7">
    <source>
        <dbReference type="PROSITE" id="PS50192"/>
    </source>
</evidence>
<dbReference type="SUPFAM" id="SSF54427">
    <property type="entry name" value="NTF2-like"/>
    <property type="match status" value="1"/>
</dbReference>
<reference evidence="8 9" key="1">
    <citation type="submission" date="2016-10" db="EMBL/GenBank/DDBJ databases">
        <title>The genome of Paramicrosporidium saccamoebae is the missing link in understanding Cryptomycota and Microsporidia evolution.</title>
        <authorList>
            <person name="Quandt C.A."/>
            <person name="Beaudet D."/>
            <person name="Corsaro D."/>
            <person name="Michel R."/>
            <person name="Corradi N."/>
            <person name="James T."/>
        </authorList>
    </citation>
    <scope>NUCLEOTIDE SEQUENCE [LARGE SCALE GENOMIC DNA]</scope>
    <source>
        <strain evidence="8 9">KSL3</strain>
    </source>
</reference>
<dbReference type="Gene3D" id="1.20.5.110">
    <property type="match status" value="1"/>
</dbReference>
<comment type="caution">
    <text evidence="8">The sequence shown here is derived from an EMBL/GenBank/DDBJ whole genome shotgun (WGS) entry which is preliminary data.</text>
</comment>
<evidence type="ECO:0000256" key="2">
    <source>
        <dbReference type="PROSITE-ProRule" id="PRU00176"/>
    </source>
</evidence>
<dbReference type="SUPFAM" id="SSF54928">
    <property type="entry name" value="RNA-binding domain, RBD"/>
    <property type="match status" value="1"/>
</dbReference>
<protein>
    <recommendedName>
        <fullName evidence="10">NTF2 domain-containing protein</fullName>
    </recommendedName>
</protein>
<dbReference type="InterPro" id="IPR039539">
    <property type="entry name" value="Ras_GTPase_bind_prot"/>
</dbReference>
<dbReference type="InterPro" id="IPR035979">
    <property type="entry name" value="RBD_domain_sf"/>
</dbReference>
<dbReference type="Proteomes" id="UP000240830">
    <property type="component" value="Unassembled WGS sequence"/>
</dbReference>
<dbReference type="CDD" id="cd00590">
    <property type="entry name" value="RRM_SF"/>
    <property type="match status" value="1"/>
</dbReference>
<dbReference type="InterPro" id="IPR002075">
    <property type="entry name" value="NTF2_dom"/>
</dbReference>
<dbReference type="Gene3D" id="3.10.450.50">
    <property type="match status" value="1"/>
</dbReference>
<dbReference type="InterPro" id="IPR000727">
    <property type="entry name" value="T_SNARE_dom"/>
</dbReference>
<dbReference type="EMBL" id="MTSL01000208">
    <property type="protein sequence ID" value="PJF16706.1"/>
    <property type="molecule type" value="Genomic_DNA"/>
</dbReference>
<dbReference type="GO" id="GO:0016192">
    <property type="term" value="P:vesicle-mediated transport"/>
    <property type="evidence" value="ECO:0007669"/>
    <property type="project" value="InterPro"/>
</dbReference>
<dbReference type="SUPFAM" id="SSF47661">
    <property type="entry name" value="t-snare proteins"/>
    <property type="match status" value="1"/>
</dbReference>
<dbReference type="Pfam" id="PF00076">
    <property type="entry name" value="RRM_1"/>
    <property type="match status" value="1"/>
</dbReference>
<evidence type="ECO:0000256" key="3">
    <source>
        <dbReference type="SAM" id="MobiDB-lite"/>
    </source>
</evidence>
<feature type="compositionally biased region" description="Basic and acidic residues" evidence="3">
    <location>
        <begin position="468"/>
        <end position="484"/>
    </location>
</feature>
<dbReference type="InterPro" id="IPR032710">
    <property type="entry name" value="NTF2-like_dom_sf"/>
</dbReference>
<gene>
    <name evidence="8" type="ORF">PSACC_03489</name>
</gene>
<organism evidence="8 9">
    <name type="scientific">Paramicrosporidium saccamoebae</name>
    <dbReference type="NCBI Taxonomy" id="1246581"/>
    <lineage>
        <taxon>Eukaryota</taxon>
        <taxon>Fungi</taxon>
        <taxon>Fungi incertae sedis</taxon>
        <taxon>Cryptomycota</taxon>
        <taxon>Cryptomycota incertae sedis</taxon>
        <taxon>Paramicrosporidium</taxon>
    </lineage>
</organism>
<dbReference type="InterPro" id="IPR012677">
    <property type="entry name" value="Nucleotide-bd_a/b_plait_sf"/>
</dbReference>
<dbReference type="SMART" id="SM00360">
    <property type="entry name" value="RRM"/>
    <property type="match status" value="1"/>
</dbReference>
<evidence type="ECO:0000259" key="6">
    <source>
        <dbReference type="PROSITE" id="PS50177"/>
    </source>
</evidence>
<sequence length="589" mass="65813">MFREQQQRQDLLGLENEISYNQALIQEREQGIQEIETAMAEVHELFCDLGLLVSEQQGVLESSAVRTRAAVRELVVARDRHRRRRGNICFIAFIAFFVFIIAVAVISAIFVGALAYKGTFEDVFSRTIKDSVKQYQDWIGMTATEGLLAQNGSGVPSYNAPTKYDVNDIVMHFGREYYTMLSCEPERLHCFYGKQSSLLHCQEDETEATVCVGLEEIHERLASMGYNGARVVIGNIDCQPSMNGGILIFVLGTMHWPTGVVRKFTQTFLLAEQPNGYFVLNDIMRILSEAAVPNPVEKKPTITKPVSIETVVSIPEPVVVDTKTQPQKPAAEPVVKEKTVEAEKVSKPAEKEKEKSVEKPLPKAGGEKKKQPQQLQQPQQSQQTQNTPSKAVSSQAEEERVTATTPSSWAKLAAVQQSRWQSGVVAESKGPVASIAVEGEKPSNEPAGRLNYRTNGERRGESQSQQRDQPRDGHSEKRPIPEYDPAKALYIHEISGRINRDHLSKKFEEFGAIKAFEAVISKGIAFIEYETVEARNAAVNAKIVYNGSTLAVEPRRAGRRDSQPRDAPTTQNRRHYTSSRNSNQQQPRE</sequence>
<name>A0A2H9TG54_9FUNG</name>
<dbReference type="GO" id="GO:1990904">
    <property type="term" value="C:ribonucleoprotein complex"/>
    <property type="evidence" value="ECO:0007669"/>
    <property type="project" value="TreeGrafter"/>
</dbReference>